<organism evidence="1 2">
    <name type="scientific">Dreissena polymorpha</name>
    <name type="common">Zebra mussel</name>
    <name type="synonym">Mytilus polymorpha</name>
    <dbReference type="NCBI Taxonomy" id="45954"/>
    <lineage>
        <taxon>Eukaryota</taxon>
        <taxon>Metazoa</taxon>
        <taxon>Spiralia</taxon>
        <taxon>Lophotrochozoa</taxon>
        <taxon>Mollusca</taxon>
        <taxon>Bivalvia</taxon>
        <taxon>Autobranchia</taxon>
        <taxon>Heteroconchia</taxon>
        <taxon>Euheterodonta</taxon>
        <taxon>Imparidentia</taxon>
        <taxon>Neoheterodontei</taxon>
        <taxon>Myida</taxon>
        <taxon>Dreissenoidea</taxon>
        <taxon>Dreissenidae</taxon>
        <taxon>Dreissena</taxon>
    </lineage>
</organism>
<dbReference type="EMBL" id="JAIWYP010000008">
    <property type="protein sequence ID" value="KAH3790695.1"/>
    <property type="molecule type" value="Genomic_DNA"/>
</dbReference>
<evidence type="ECO:0000313" key="2">
    <source>
        <dbReference type="Proteomes" id="UP000828390"/>
    </source>
</evidence>
<dbReference type="AlphaFoldDB" id="A0A9D4F6E9"/>
<proteinExistence type="predicted"/>
<comment type="caution">
    <text evidence="1">The sequence shown here is derived from an EMBL/GenBank/DDBJ whole genome shotgun (WGS) entry which is preliminary data.</text>
</comment>
<reference evidence="1" key="1">
    <citation type="journal article" date="2019" name="bioRxiv">
        <title>The Genome of the Zebra Mussel, Dreissena polymorpha: A Resource for Invasive Species Research.</title>
        <authorList>
            <person name="McCartney M.A."/>
            <person name="Auch B."/>
            <person name="Kono T."/>
            <person name="Mallez S."/>
            <person name="Zhang Y."/>
            <person name="Obille A."/>
            <person name="Becker A."/>
            <person name="Abrahante J.E."/>
            <person name="Garbe J."/>
            <person name="Badalamenti J.P."/>
            <person name="Herman A."/>
            <person name="Mangelson H."/>
            <person name="Liachko I."/>
            <person name="Sullivan S."/>
            <person name="Sone E.D."/>
            <person name="Koren S."/>
            <person name="Silverstein K.A.T."/>
            <person name="Beckman K.B."/>
            <person name="Gohl D.M."/>
        </authorList>
    </citation>
    <scope>NUCLEOTIDE SEQUENCE</scope>
    <source>
        <strain evidence="1">Duluth1</strain>
        <tissue evidence="1">Whole animal</tissue>
    </source>
</reference>
<name>A0A9D4F6E9_DREPO</name>
<keyword evidence="2" id="KW-1185">Reference proteome</keyword>
<accession>A0A9D4F6E9</accession>
<dbReference type="Proteomes" id="UP000828390">
    <property type="component" value="Unassembled WGS sequence"/>
</dbReference>
<gene>
    <name evidence="1" type="ORF">DPMN_168902</name>
</gene>
<reference evidence="1" key="2">
    <citation type="submission" date="2020-11" db="EMBL/GenBank/DDBJ databases">
        <authorList>
            <person name="McCartney M.A."/>
            <person name="Auch B."/>
            <person name="Kono T."/>
            <person name="Mallez S."/>
            <person name="Becker A."/>
            <person name="Gohl D.M."/>
            <person name="Silverstein K.A.T."/>
            <person name="Koren S."/>
            <person name="Bechman K.B."/>
            <person name="Herman A."/>
            <person name="Abrahante J.E."/>
            <person name="Garbe J."/>
        </authorList>
    </citation>
    <scope>NUCLEOTIDE SEQUENCE</scope>
    <source>
        <strain evidence="1">Duluth1</strain>
        <tissue evidence="1">Whole animal</tissue>
    </source>
</reference>
<protein>
    <submittedName>
        <fullName evidence="1">Uncharacterized protein</fullName>
    </submittedName>
</protein>
<sequence>MQKLYINLLSPRTTVAAVVHRDIYFPITSTLLTHCHHDLSRWVHAQAAVIVHADEKLSTVGL</sequence>
<evidence type="ECO:0000313" key="1">
    <source>
        <dbReference type="EMBL" id="KAH3790695.1"/>
    </source>
</evidence>